<keyword evidence="2" id="KW-1185">Reference proteome</keyword>
<sequence>MWKADDETIILRLLFRFGSGQFIEMFHSKCAFSSISYMQASFTYLSMHYCSWSQTMKINDERAIQFLGEIRKPLLVLHKAILDHERALYEKEFGPVTPAAFLQVLINGSGFRWLNPLSVMIANVDEILDDDEATSADRFGAVESVVGLFSEDLPGNIFLPRYRQILQNSPDILHAHGQIAPILKSLEAS</sequence>
<protein>
    <submittedName>
        <fullName evidence="1">Uncharacterized protein</fullName>
    </submittedName>
</protein>
<evidence type="ECO:0000313" key="1">
    <source>
        <dbReference type="EMBL" id="EIN01852.1"/>
    </source>
</evidence>
<accession>A0ABN0FSS3</accession>
<organism evidence="1 2">
    <name type="scientific">Paraburkholderia hospita</name>
    <dbReference type="NCBI Taxonomy" id="169430"/>
    <lineage>
        <taxon>Bacteria</taxon>
        <taxon>Pseudomonadati</taxon>
        <taxon>Pseudomonadota</taxon>
        <taxon>Betaproteobacteria</taxon>
        <taxon>Burkholderiales</taxon>
        <taxon>Burkholderiaceae</taxon>
        <taxon>Paraburkholderia</taxon>
    </lineage>
</organism>
<dbReference type="Proteomes" id="UP000004980">
    <property type="component" value="Unassembled WGS sequence"/>
</dbReference>
<proteinExistence type="predicted"/>
<evidence type="ECO:0000313" key="2">
    <source>
        <dbReference type="Proteomes" id="UP000004980"/>
    </source>
</evidence>
<dbReference type="EMBL" id="AKAU01000052">
    <property type="protein sequence ID" value="EIN01852.1"/>
    <property type="molecule type" value="Genomic_DNA"/>
</dbReference>
<name>A0ABN0FSS3_9BURK</name>
<gene>
    <name evidence="1" type="ORF">WQE_07017</name>
</gene>
<reference evidence="1 2" key="1">
    <citation type="journal article" date="2012" name="J. Bacteriol.">
        <title>Draft Genome Sequence of the Soil Bacterium Burkholderia terrae Strain BS001, Which Interacts with Fungal Surface Structures.</title>
        <authorList>
            <person name="Nazir R."/>
            <person name="Hansen M.A."/>
            <person name="Sorensen S."/>
            <person name="van Elsas J.D."/>
        </authorList>
    </citation>
    <scope>NUCLEOTIDE SEQUENCE [LARGE SCALE GENOMIC DNA]</scope>
    <source>
        <strain evidence="1 2">BS001</strain>
    </source>
</reference>
<comment type="caution">
    <text evidence="1">The sequence shown here is derived from an EMBL/GenBank/DDBJ whole genome shotgun (WGS) entry which is preliminary data.</text>
</comment>